<dbReference type="PANTHER" id="PTHR47248:SF7">
    <property type="entry name" value="BPTI_KUNITZ INHIBITOR DOMAIN-CONTAINING PROTEIN"/>
    <property type="match status" value="1"/>
</dbReference>
<dbReference type="Gene3D" id="4.10.410.10">
    <property type="entry name" value="Pancreatic trypsin inhibitor Kunitz domain"/>
    <property type="match status" value="2"/>
</dbReference>
<accession>A0A224Y4S4</accession>
<reference evidence="3" key="1">
    <citation type="journal article" date="2017" name="Parasit. Vectors">
        <title>Sialotranscriptomics of Rhipicephalus zambeziensis reveals intricate expression profiles of secretory proteins and suggests tight temporal transcriptional regulation during blood-feeding.</title>
        <authorList>
            <person name="de Castro M.H."/>
            <person name="de Klerk D."/>
            <person name="Pienaar R."/>
            <person name="Rees D.J.G."/>
            <person name="Mans B.J."/>
        </authorList>
    </citation>
    <scope>NUCLEOTIDE SEQUENCE</scope>
    <source>
        <tissue evidence="3">Salivary glands</tissue>
    </source>
</reference>
<dbReference type="AlphaFoldDB" id="A0A224Y4S4"/>
<dbReference type="SMART" id="SM00131">
    <property type="entry name" value="KU"/>
    <property type="match status" value="2"/>
</dbReference>
<dbReference type="InterPro" id="IPR052861">
    <property type="entry name" value="BPTI/Kunitz_domain"/>
</dbReference>
<evidence type="ECO:0000256" key="1">
    <source>
        <dbReference type="SAM" id="SignalP"/>
    </source>
</evidence>
<name>A0A224Y4S4_9ACAR</name>
<feature type="signal peptide" evidence="1">
    <location>
        <begin position="1"/>
        <end position="27"/>
    </location>
</feature>
<proteinExistence type="predicted"/>
<dbReference type="InterPro" id="IPR036880">
    <property type="entry name" value="Kunitz_BPTI_sf"/>
</dbReference>
<evidence type="ECO:0000259" key="2">
    <source>
        <dbReference type="PROSITE" id="PS50279"/>
    </source>
</evidence>
<dbReference type="SUPFAM" id="SSF57362">
    <property type="entry name" value="BPTI-like"/>
    <property type="match status" value="2"/>
</dbReference>
<dbReference type="Pfam" id="PF00014">
    <property type="entry name" value="Kunitz_BPTI"/>
    <property type="match status" value="2"/>
</dbReference>
<dbReference type="GO" id="GO:0004867">
    <property type="term" value="F:serine-type endopeptidase inhibitor activity"/>
    <property type="evidence" value="ECO:0007669"/>
    <property type="project" value="InterPro"/>
</dbReference>
<keyword evidence="1" id="KW-0732">Signal</keyword>
<dbReference type="PANTHER" id="PTHR47248">
    <property type="entry name" value="PROTEIN CBG06772"/>
    <property type="match status" value="1"/>
</dbReference>
<evidence type="ECO:0000313" key="3">
    <source>
        <dbReference type="EMBL" id="MAA11705.1"/>
    </source>
</evidence>
<feature type="domain" description="BPTI/Kunitz inhibitor" evidence="2">
    <location>
        <begin position="36"/>
        <end position="90"/>
    </location>
</feature>
<dbReference type="PROSITE" id="PS50279">
    <property type="entry name" value="BPTI_KUNITZ_2"/>
    <property type="match status" value="1"/>
</dbReference>
<protein>
    <submittedName>
        <fullName evidence="3">Pancreatic trypsin inhibitor</fullName>
    </submittedName>
</protein>
<dbReference type="EMBL" id="GFPF01000559">
    <property type="protein sequence ID" value="MAA11705.1"/>
    <property type="molecule type" value="Transcribed_RNA"/>
</dbReference>
<dbReference type="InterPro" id="IPR002223">
    <property type="entry name" value="Kunitz_BPTI"/>
</dbReference>
<feature type="chain" id="PRO_5012194909" evidence="1">
    <location>
        <begin position="28"/>
        <end position="165"/>
    </location>
</feature>
<sequence length="165" mass="18848">MQAGKDRIMIFAMAVILASSVIELSEAKKAATDWRCQLPIKHATSMCGNNAPEKKWGYDLSENKCFEYWYSKCESNQNVFTKAGKCLEVCKPKSQCLKDPEPPKLPSFLHFSKSWYFNASATECQMRQVTIATASKEKNRFKSKDKCINACMPSYIKEVRSYVEQ</sequence>
<organism evidence="3">
    <name type="scientific">Rhipicephalus zambeziensis</name>
    <dbReference type="NCBI Taxonomy" id="60191"/>
    <lineage>
        <taxon>Eukaryota</taxon>
        <taxon>Metazoa</taxon>
        <taxon>Ecdysozoa</taxon>
        <taxon>Arthropoda</taxon>
        <taxon>Chelicerata</taxon>
        <taxon>Arachnida</taxon>
        <taxon>Acari</taxon>
        <taxon>Parasitiformes</taxon>
        <taxon>Ixodida</taxon>
        <taxon>Ixodoidea</taxon>
        <taxon>Ixodidae</taxon>
        <taxon>Rhipicephalinae</taxon>
        <taxon>Rhipicephalus</taxon>
        <taxon>Rhipicephalus</taxon>
    </lineage>
</organism>